<dbReference type="Gene3D" id="3.50.50.60">
    <property type="entry name" value="FAD/NAD(P)-binding domain"/>
    <property type="match status" value="2"/>
</dbReference>
<dbReference type="AlphaFoldDB" id="A0A4V1QU59"/>
<gene>
    <name evidence="2" type="ORF">ET524_10305</name>
</gene>
<keyword evidence="3" id="KW-1185">Reference proteome</keyword>
<dbReference type="InterPro" id="IPR028261">
    <property type="entry name" value="DPD_II"/>
</dbReference>
<dbReference type="NCBIfam" id="NF009410">
    <property type="entry name" value="PRK12771.1"/>
    <property type="match status" value="1"/>
</dbReference>
<dbReference type="SUPFAM" id="SSF51971">
    <property type="entry name" value="Nucleotide-binding domain"/>
    <property type="match status" value="2"/>
</dbReference>
<dbReference type="OrthoDB" id="9803192at2"/>
<evidence type="ECO:0000313" key="2">
    <source>
        <dbReference type="EMBL" id="RXZ54827.1"/>
    </source>
</evidence>
<dbReference type="InterPro" id="IPR023753">
    <property type="entry name" value="FAD/NAD-binding_dom"/>
</dbReference>
<evidence type="ECO:0000313" key="3">
    <source>
        <dbReference type="Proteomes" id="UP000293345"/>
    </source>
</evidence>
<sequence>MTKLSIRPSSRYDAAIGEFVKRTKRRVETTPPGTCPVAAVLADVEASAAQTCGKCVPCRYGLSEIAGMLRSIQDGSAFPSIIDALRTTAEIVRDGADCAIGYQAAEDVLSAMDMFTDEFQAHLETGTCSQEIGQKVPCEAMCPAHVDIPGYIALVEEGRCDEAIRLIRKDNPFPTMCAMVCERPCETRCRRMLLDAPVNIRGIKKFAVDSVAADTVAVPRRHPDTGRRVAVIGGGPSGMTCAYFLALMGHGVTVFEARKELGGMTRYGIPAYRFPRERLDEDVRAVLSVGNIDVKLEAKVDAEKMKGISEEFDAVYVAIGAQVGKKLALEGVDSEGVMSAVDMLGKIGDGEYPDFTGKKVAVIGGGNVAMDCCRTAVRAGAAEVSCVYRRRLADMTALPEEVESAIAEGVEMLTLEAPVSIEADDAGRTCAVITQPQMISTVKRGRPAPVDADKPRRRIEADVVLLAVGQDVVTAPFEEFGMAAEWGRFVADESLRAEGLDGVFVGGDCQTGPATVIRAIAAGKVAARNIDDYLGFDHALDCGVSAPAPHANRREACGRVEIAERPARERKSDFECVENPMSRQEAVQECGRCLRCDHYGCGVLEGGRAQYA</sequence>
<dbReference type="Gene3D" id="1.10.1060.10">
    <property type="entry name" value="Alpha-helical ferredoxin"/>
    <property type="match status" value="1"/>
</dbReference>
<proteinExistence type="predicted"/>
<dbReference type="SMART" id="SM00928">
    <property type="entry name" value="NADH_4Fe-4S"/>
    <property type="match status" value="1"/>
</dbReference>
<dbReference type="Pfam" id="PF07992">
    <property type="entry name" value="Pyr_redox_2"/>
    <property type="match status" value="1"/>
</dbReference>
<protein>
    <submittedName>
        <fullName evidence="2">FAD-dependent oxidoreductase</fullName>
    </submittedName>
</protein>
<organism evidence="2 3">
    <name type="scientific">Senegalimassilia faecalis</name>
    <dbReference type="NCBI Taxonomy" id="2509433"/>
    <lineage>
        <taxon>Bacteria</taxon>
        <taxon>Bacillati</taxon>
        <taxon>Actinomycetota</taxon>
        <taxon>Coriobacteriia</taxon>
        <taxon>Coriobacteriales</taxon>
        <taxon>Coriobacteriaceae</taxon>
        <taxon>Senegalimassilia</taxon>
    </lineage>
</organism>
<feature type="domain" description="NADH-ubiquinone oxidoreductase 51kDa subunit iron-sulphur binding" evidence="1">
    <location>
        <begin position="37"/>
        <end position="82"/>
    </location>
</feature>
<name>A0A4V1QU59_9ACTN</name>
<reference evidence="2 3" key="1">
    <citation type="submission" date="2019-01" db="EMBL/GenBank/DDBJ databases">
        <title>Senegalimassilia sp. nov. KGMB04484 isolated human feces.</title>
        <authorList>
            <person name="Han K.-I."/>
            <person name="Kim J.-S."/>
            <person name="Lee K.C."/>
            <person name="Suh M.K."/>
            <person name="Eom M.K."/>
            <person name="Lee J.H."/>
            <person name="Park S.-H."/>
            <person name="Kang S.W."/>
            <person name="Park J.-E."/>
            <person name="Oh B.S."/>
            <person name="Yu S.Y."/>
            <person name="Choi S.-H."/>
            <person name="Lee D.H."/>
            <person name="Yoon H."/>
            <person name="Kim B.-Y."/>
            <person name="Lee J.H."/>
            <person name="Lee J.-S."/>
        </authorList>
    </citation>
    <scope>NUCLEOTIDE SEQUENCE [LARGE SCALE GENOMIC DNA]</scope>
    <source>
        <strain evidence="2 3">KGMB04484</strain>
    </source>
</reference>
<dbReference type="InterPro" id="IPR036188">
    <property type="entry name" value="FAD/NAD-bd_sf"/>
</dbReference>
<dbReference type="PANTHER" id="PTHR42783:SF3">
    <property type="entry name" value="GLUTAMATE SYNTHASE [NADPH] SMALL CHAIN-RELATED"/>
    <property type="match status" value="1"/>
</dbReference>
<dbReference type="PANTHER" id="PTHR42783">
    <property type="entry name" value="GLUTAMATE SYNTHASE [NADPH] SMALL CHAIN"/>
    <property type="match status" value="1"/>
</dbReference>
<accession>A0A4V1QU59</accession>
<dbReference type="GO" id="GO:0016491">
    <property type="term" value="F:oxidoreductase activity"/>
    <property type="evidence" value="ECO:0007669"/>
    <property type="project" value="InterPro"/>
</dbReference>
<dbReference type="EMBL" id="SDPW01000001">
    <property type="protein sequence ID" value="RXZ54827.1"/>
    <property type="molecule type" value="Genomic_DNA"/>
</dbReference>
<comment type="caution">
    <text evidence="2">The sequence shown here is derived from an EMBL/GenBank/DDBJ whole genome shotgun (WGS) entry which is preliminary data.</text>
</comment>
<dbReference type="Pfam" id="PF14691">
    <property type="entry name" value="Fer4_20"/>
    <property type="match status" value="1"/>
</dbReference>
<dbReference type="PRINTS" id="PR00419">
    <property type="entry name" value="ADXRDTASE"/>
</dbReference>
<dbReference type="RefSeq" id="WP_129425588.1">
    <property type="nucleotide sequence ID" value="NZ_SDPW01000001.1"/>
</dbReference>
<dbReference type="SUPFAM" id="SSF46548">
    <property type="entry name" value="alpha-helical ferredoxin"/>
    <property type="match status" value="2"/>
</dbReference>
<dbReference type="InterPro" id="IPR009051">
    <property type="entry name" value="Helical_ferredxn"/>
</dbReference>
<evidence type="ECO:0000259" key="1">
    <source>
        <dbReference type="SMART" id="SM00928"/>
    </source>
</evidence>
<dbReference type="Proteomes" id="UP000293345">
    <property type="component" value="Unassembled WGS sequence"/>
</dbReference>
<dbReference type="GO" id="GO:0051539">
    <property type="term" value="F:4 iron, 4 sulfur cluster binding"/>
    <property type="evidence" value="ECO:0007669"/>
    <property type="project" value="InterPro"/>
</dbReference>
<dbReference type="InterPro" id="IPR037207">
    <property type="entry name" value="Nuop51_4Fe4S-bd_sf"/>
</dbReference>
<dbReference type="SUPFAM" id="SSF140490">
    <property type="entry name" value="Nqo1C-terminal domain-like"/>
    <property type="match status" value="1"/>
</dbReference>
<dbReference type="InterPro" id="IPR019575">
    <property type="entry name" value="Nuop51_4Fe4S-bd"/>
</dbReference>